<evidence type="ECO:0000256" key="1">
    <source>
        <dbReference type="ARBA" id="ARBA00004236"/>
    </source>
</evidence>
<keyword evidence="3" id="KW-1003">Cell membrane</keyword>
<keyword evidence="11" id="KW-1185">Reference proteome</keyword>
<dbReference type="PROSITE" id="PS51701">
    <property type="entry name" value="6_CYS"/>
    <property type="match status" value="2"/>
</dbReference>
<dbReference type="Gene3D" id="2.60.40.2860">
    <property type="match status" value="2"/>
</dbReference>
<dbReference type="EMBL" id="BLIY01000017">
    <property type="protein sequence ID" value="GFE54949.1"/>
    <property type="molecule type" value="Genomic_DNA"/>
</dbReference>
<dbReference type="OrthoDB" id="361225at2759"/>
<evidence type="ECO:0000256" key="8">
    <source>
        <dbReference type="SAM" id="SignalP"/>
    </source>
</evidence>
<sequence>MKRICARRQLLLAASAAFAIFHNLVDVAHAANGIKEFFDNTVGRIRKYAWESSTIEYVNPEDFEPAENILRVVDIYPGQALTYGCGKAGSNAMGQFMMLPTNPNTHVLLAKGDDSIEVASKRVVPKHSVYRSDRDLIVTTFQNIGLDHILIDYNSDAIVMAKDHEHFSINLLCIYIPADVDGEVKYRWLQINFKNVLPMGYGCGSGGYNMFKNALALNENTLERKIIDASKCDIRAEPNMVLGIYCDKNDHVYPDDCFHRVSKNGGTTVEFNDIRDISFPHNINVGRLRLMKLGTSLDNIDTAFECQCRNKENKITSVMKVSIRKTETCNFVKILEMQNKFDKCLSDVCQKILTNNTTIRFIVPKSDGVKDLSVKNGGLMFYPINFTQYTYVPKANSEDFKKVRVNRLIGSSGLRFNMIEEGNIIKYEIIAAKDAIIVLKQSIASLSYFYEHYTNQYGSSSETTTIISIAVVPTDPYTHGCGAYNKDIFNKSGVVTTNTQVKMGAHFYTEVKCRVNAWESSPIGFHCPKDHILEPADCFNSAFLLSTNKVVRIEKYVPFARVLDSPNIRVVDFTAPKTMDMYKKYSSESLQCRCRRKNGDLVATITVDLNEPIPSI</sequence>
<evidence type="ECO:0000256" key="6">
    <source>
        <dbReference type="ARBA" id="ARBA00023157"/>
    </source>
</evidence>
<evidence type="ECO:0000259" key="9">
    <source>
        <dbReference type="PROSITE" id="PS51701"/>
    </source>
</evidence>
<keyword evidence="4 8" id="KW-0732">Signal</keyword>
<gene>
    <name evidence="10" type="ORF">BaOVIS_023530</name>
</gene>
<organism evidence="10 11">
    <name type="scientific">Babesia ovis</name>
    <dbReference type="NCBI Taxonomy" id="5869"/>
    <lineage>
        <taxon>Eukaryota</taxon>
        <taxon>Sar</taxon>
        <taxon>Alveolata</taxon>
        <taxon>Apicomplexa</taxon>
        <taxon>Aconoidasida</taxon>
        <taxon>Piroplasmida</taxon>
        <taxon>Babesiidae</taxon>
        <taxon>Babesia</taxon>
    </lineage>
</organism>
<feature type="signal peptide" evidence="8">
    <location>
        <begin position="1"/>
        <end position="30"/>
    </location>
</feature>
<dbReference type="InterPro" id="IPR038160">
    <property type="entry name" value="6_CYS_dom_sf"/>
</dbReference>
<feature type="domain" description="6-Cys" evidence="9">
    <location>
        <begin position="477"/>
        <end position="612"/>
    </location>
</feature>
<evidence type="ECO:0000256" key="2">
    <source>
        <dbReference type="ARBA" id="ARBA00004241"/>
    </source>
</evidence>
<comment type="subcellular location">
    <subcellularLocation>
        <location evidence="1">Cell membrane</location>
    </subcellularLocation>
    <subcellularLocation>
        <location evidence="2">Cell surface</location>
    </subcellularLocation>
</comment>
<reference evidence="10" key="1">
    <citation type="submission" date="2019-12" db="EMBL/GenBank/DDBJ databases">
        <title>Genome sequence of Babesia ovis.</title>
        <authorList>
            <person name="Yamagishi J."/>
            <person name="Sevinc F."/>
            <person name="Xuan X."/>
        </authorList>
    </citation>
    <scope>NUCLEOTIDE SEQUENCE</scope>
    <source>
        <strain evidence="10">Selcuk</strain>
    </source>
</reference>
<keyword evidence="7" id="KW-0325">Glycoprotein</keyword>
<dbReference type="SMART" id="SM00970">
    <property type="entry name" value="s48_45"/>
    <property type="match status" value="2"/>
</dbReference>
<evidence type="ECO:0000256" key="7">
    <source>
        <dbReference type="ARBA" id="ARBA00023180"/>
    </source>
</evidence>
<dbReference type="Proteomes" id="UP001057455">
    <property type="component" value="Unassembled WGS sequence"/>
</dbReference>
<protein>
    <recommendedName>
        <fullName evidence="9">6-Cys domain-containing protein</fullName>
    </recommendedName>
</protein>
<dbReference type="GO" id="GO:0009986">
    <property type="term" value="C:cell surface"/>
    <property type="evidence" value="ECO:0007669"/>
    <property type="project" value="UniProtKB-SubCell"/>
</dbReference>
<dbReference type="AlphaFoldDB" id="A0A9W5TB44"/>
<name>A0A9W5TB44_BABOV</name>
<feature type="chain" id="PRO_5040935907" description="6-Cys domain-containing protein" evidence="8">
    <location>
        <begin position="31"/>
        <end position="616"/>
    </location>
</feature>
<proteinExistence type="predicted"/>
<evidence type="ECO:0000256" key="4">
    <source>
        <dbReference type="ARBA" id="ARBA00022729"/>
    </source>
</evidence>
<evidence type="ECO:0000313" key="10">
    <source>
        <dbReference type="EMBL" id="GFE54949.1"/>
    </source>
</evidence>
<evidence type="ECO:0000256" key="3">
    <source>
        <dbReference type="ARBA" id="ARBA00022475"/>
    </source>
</evidence>
<dbReference type="Pfam" id="PF07422">
    <property type="entry name" value="s48_45"/>
    <property type="match status" value="2"/>
</dbReference>
<feature type="domain" description="6-Cys" evidence="9">
    <location>
        <begin position="199"/>
        <end position="326"/>
    </location>
</feature>
<evidence type="ECO:0000313" key="11">
    <source>
        <dbReference type="Proteomes" id="UP001057455"/>
    </source>
</evidence>
<comment type="caution">
    <text evidence="10">The sequence shown here is derived from an EMBL/GenBank/DDBJ whole genome shotgun (WGS) entry which is preliminary data.</text>
</comment>
<keyword evidence="5" id="KW-0472">Membrane</keyword>
<dbReference type="InterPro" id="IPR010884">
    <property type="entry name" value="6_CYS_dom"/>
</dbReference>
<dbReference type="GO" id="GO:0005886">
    <property type="term" value="C:plasma membrane"/>
    <property type="evidence" value="ECO:0007669"/>
    <property type="project" value="UniProtKB-SubCell"/>
</dbReference>
<keyword evidence="6" id="KW-1015">Disulfide bond</keyword>
<evidence type="ECO:0000256" key="5">
    <source>
        <dbReference type="ARBA" id="ARBA00023136"/>
    </source>
</evidence>
<accession>A0A9W5TB44</accession>